<evidence type="ECO:0000256" key="1">
    <source>
        <dbReference type="ARBA" id="ARBA00004123"/>
    </source>
</evidence>
<feature type="compositionally biased region" description="Acidic residues" evidence="9">
    <location>
        <begin position="346"/>
        <end position="358"/>
    </location>
</feature>
<dbReference type="PANTHER" id="PTHR15641:SF1">
    <property type="entry name" value="ELONGATOR COMPLEX PROTEIN 5"/>
    <property type="match status" value="1"/>
</dbReference>
<dbReference type="GO" id="GO:0000049">
    <property type="term" value="F:tRNA binding"/>
    <property type="evidence" value="ECO:0007669"/>
    <property type="project" value="TreeGrafter"/>
</dbReference>
<evidence type="ECO:0000256" key="4">
    <source>
        <dbReference type="ARBA" id="ARBA00009567"/>
    </source>
</evidence>
<name>A0AAW0YZT1_9TREE</name>
<evidence type="ECO:0000256" key="3">
    <source>
        <dbReference type="ARBA" id="ARBA00005043"/>
    </source>
</evidence>
<keyword evidence="6" id="KW-0963">Cytoplasm</keyword>
<dbReference type="EMBL" id="JBCAWK010000006">
    <property type="protein sequence ID" value="KAK8854930.1"/>
    <property type="molecule type" value="Genomic_DNA"/>
</dbReference>
<feature type="region of interest" description="Disordered" evidence="9">
    <location>
        <begin position="320"/>
        <end position="358"/>
    </location>
</feature>
<evidence type="ECO:0000256" key="5">
    <source>
        <dbReference type="ARBA" id="ARBA00020264"/>
    </source>
</evidence>
<evidence type="ECO:0000256" key="9">
    <source>
        <dbReference type="SAM" id="MobiDB-lite"/>
    </source>
</evidence>
<gene>
    <name evidence="10" type="ORF">IAR55_003669</name>
</gene>
<dbReference type="Pfam" id="PF10483">
    <property type="entry name" value="Elong_Iki1"/>
    <property type="match status" value="1"/>
</dbReference>
<comment type="similarity">
    <text evidence="4">Belongs to the ELP5 family.</text>
</comment>
<comment type="subcellular location">
    <subcellularLocation>
        <location evidence="2">Cytoplasm</location>
    </subcellularLocation>
    <subcellularLocation>
        <location evidence="1">Nucleus</location>
    </subcellularLocation>
</comment>
<dbReference type="GO" id="GO:0033588">
    <property type="term" value="C:elongator holoenzyme complex"/>
    <property type="evidence" value="ECO:0007669"/>
    <property type="project" value="InterPro"/>
</dbReference>
<dbReference type="Proteomes" id="UP001388673">
    <property type="component" value="Unassembled WGS sequence"/>
</dbReference>
<organism evidence="10 11">
    <name type="scientific">Kwoniella newhampshirensis</name>
    <dbReference type="NCBI Taxonomy" id="1651941"/>
    <lineage>
        <taxon>Eukaryota</taxon>
        <taxon>Fungi</taxon>
        <taxon>Dikarya</taxon>
        <taxon>Basidiomycota</taxon>
        <taxon>Agaricomycotina</taxon>
        <taxon>Tremellomycetes</taxon>
        <taxon>Tremellales</taxon>
        <taxon>Cryptococcaceae</taxon>
        <taxon>Kwoniella</taxon>
    </lineage>
</organism>
<evidence type="ECO:0000256" key="2">
    <source>
        <dbReference type="ARBA" id="ARBA00004496"/>
    </source>
</evidence>
<reference evidence="10 11" key="1">
    <citation type="journal article" date="2024" name="bioRxiv">
        <title>Comparative genomics of Cryptococcus and Kwoniella reveals pathogenesis evolution and contrasting karyotype dynamics via intercentromeric recombination or chromosome fusion.</title>
        <authorList>
            <person name="Coelho M.A."/>
            <person name="David-Palma M."/>
            <person name="Shea T."/>
            <person name="Bowers K."/>
            <person name="McGinley-Smith S."/>
            <person name="Mohammad A.W."/>
            <person name="Gnirke A."/>
            <person name="Yurkov A.M."/>
            <person name="Nowrousian M."/>
            <person name="Sun S."/>
            <person name="Cuomo C.A."/>
            <person name="Heitman J."/>
        </authorList>
    </citation>
    <scope>NUCLEOTIDE SEQUENCE [LARGE SCALE GENOMIC DNA]</scope>
    <source>
        <strain evidence="10 11">CBS 13917</strain>
    </source>
</reference>
<evidence type="ECO:0000256" key="8">
    <source>
        <dbReference type="ARBA" id="ARBA00023242"/>
    </source>
</evidence>
<dbReference type="GO" id="GO:0002098">
    <property type="term" value="P:tRNA wobble uridine modification"/>
    <property type="evidence" value="ECO:0007669"/>
    <property type="project" value="InterPro"/>
</dbReference>
<protein>
    <recommendedName>
        <fullName evidence="5">Elongator complex protein 5</fullName>
    </recommendedName>
</protein>
<dbReference type="KEGG" id="kne:92180927"/>
<evidence type="ECO:0000313" key="10">
    <source>
        <dbReference type="EMBL" id="KAK8854930.1"/>
    </source>
</evidence>
<dbReference type="GeneID" id="92180927"/>
<dbReference type="InterPro" id="IPR019519">
    <property type="entry name" value="Elp5"/>
</dbReference>
<comment type="pathway">
    <text evidence="3">tRNA modification; 5-methoxycarbonylmethyl-2-thiouridine-tRNA biosynthesis.</text>
</comment>
<evidence type="ECO:0000256" key="7">
    <source>
        <dbReference type="ARBA" id="ARBA00022694"/>
    </source>
</evidence>
<accession>A0AAW0YZT1</accession>
<sequence>MGPPRNDGGALLDGIINNGQIPHQPLVVINDGVTFSGLPIFKEMVRRAVNRGEEITLVSVLHPPETILPSESSSTTRTRVVDLTNDLPGFTDDETSVKIIKDKIMSAFTSGQIFIDALDLLAEDYSPSAVLNLVRSILDTIRKAKAPSRVVLLLPPSSAIYPYLIPPTFSPTITLITPHPPPLVDHLSKLYLSPVSSSPIPNFWMVLENATKRNLGAELAYRGEEGIEVDPLWSTYTAGVVQVLVRKAVGGTKGISRSLEGLKIVPSSSSSARDERLSLVDLGELVKLDPLATPIPDTSGTGRPAQTHAELDLPFNLSLTESQRRQRGAVPLPYAHEGEGASGDLIWEDEEETDDEEI</sequence>
<evidence type="ECO:0000256" key="6">
    <source>
        <dbReference type="ARBA" id="ARBA00022490"/>
    </source>
</evidence>
<dbReference type="GO" id="GO:0005634">
    <property type="term" value="C:nucleus"/>
    <property type="evidence" value="ECO:0007669"/>
    <property type="project" value="UniProtKB-SubCell"/>
</dbReference>
<dbReference type="PANTHER" id="PTHR15641">
    <property type="entry name" value="ELONGATOR COMPLEX PROTEIN 5"/>
    <property type="match status" value="1"/>
</dbReference>
<dbReference type="GO" id="GO:0005829">
    <property type="term" value="C:cytosol"/>
    <property type="evidence" value="ECO:0007669"/>
    <property type="project" value="TreeGrafter"/>
</dbReference>
<dbReference type="AlphaFoldDB" id="A0AAW0YZT1"/>
<dbReference type="RefSeq" id="XP_066803168.1">
    <property type="nucleotide sequence ID" value="XM_066946776.1"/>
</dbReference>
<keyword evidence="7" id="KW-0819">tRNA processing</keyword>
<proteinExistence type="inferred from homology"/>
<keyword evidence="11" id="KW-1185">Reference proteome</keyword>
<keyword evidence="8" id="KW-0539">Nucleus</keyword>
<comment type="caution">
    <text evidence="10">The sequence shown here is derived from an EMBL/GenBank/DDBJ whole genome shotgun (WGS) entry which is preliminary data.</text>
</comment>
<evidence type="ECO:0000313" key="11">
    <source>
        <dbReference type="Proteomes" id="UP001388673"/>
    </source>
</evidence>